<dbReference type="Proteomes" id="UP000824540">
    <property type="component" value="Unassembled WGS sequence"/>
</dbReference>
<evidence type="ECO:0000256" key="3">
    <source>
        <dbReference type="SAM" id="MobiDB-lite"/>
    </source>
</evidence>
<comment type="caution">
    <text evidence="5">The sequence shown here is derived from an EMBL/GenBank/DDBJ whole genome shotgun (WGS) entry which is preliminary data.</text>
</comment>
<evidence type="ECO:0000259" key="4">
    <source>
        <dbReference type="Pfam" id="PF13877"/>
    </source>
</evidence>
<dbReference type="AlphaFoldDB" id="A0A8T2NRU6"/>
<dbReference type="InterPro" id="IPR051966">
    <property type="entry name" value="RPAP3"/>
</dbReference>
<reference evidence="5" key="1">
    <citation type="thesis" date="2021" institute="BYU ScholarsArchive" country="Provo, UT, USA">
        <title>Applications of and Algorithms for Genome Assembly and Genomic Analyses with an Emphasis on Marine Teleosts.</title>
        <authorList>
            <person name="Pickett B.D."/>
        </authorList>
    </citation>
    <scope>NUCLEOTIDE SEQUENCE</scope>
    <source>
        <strain evidence="5">HI-2016</strain>
    </source>
</reference>
<dbReference type="GO" id="GO:0101031">
    <property type="term" value="C:protein folding chaperone complex"/>
    <property type="evidence" value="ECO:0007669"/>
    <property type="project" value="TreeGrafter"/>
</dbReference>
<proteinExistence type="predicted"/>
<evidence type="ECO:0000313" key="6">
    <source>
        <dbReference type="Proteomes" id="UP000824540"/>
    </source>
</evidence>
<feature type="domain" description="RNA-polymerase II-associated protein 3-like C-terminal" evidence="4">
    <location>
        <begin position="142"/>
        <end position="173"/>
    </location>
</feature>
<sequence>MDEIKKISADLGDSLTDEEPQTQRRTVQPVDKPPHLRSTGGNSPQVTLAGGSGEGMSPLVGSPCAKIQKIEEISDSPAQPPSKKPEGGAAETRPVKCKEDRTSQQAPPPSVSEPTSIPALPTNSFQLEADLRRLKNHPQIMHEEPSLILEILRNLETVRRFDMAVMFMSSAEKKVLQELFDCVRQAGLEDESVKALQKKYGV</sequence>
<evidence type="ECO:0000256" key="1">
    <source>
        <dbReference type="ARBA" id="ARBA00022737"/>
    </source>
</evidence>
<evidence type="ECO:0000256" key="2">
    <source>
        <dbReference type="ARBA" id="ARBA00022803"/>
    </source>
</evidence>
<protein>
    <recommendedName>
        <fullName evidence="4">RNA-polymerase II-associated protein 3-like C-terminal domain-containing protein</fullName>
    </recommendedName>
</protein>
<dbReference type="PANTHER" id="PTHR46423">
    <property type="entry name" value="RNA POLYMERASE II-ASSOCIATED PROTEIN 3"/>
    <property type="match status" value="1"/>
</dbReference>
<dbReference type="EMBL" id="JAFBMS010000029">
    <property type="protein sequence ID" value="KAG9342296.1"/>
    <property type="molecule type" value="Genomic_DNA"/>
</dbReference>
<evidence type="ECO:0000313" key="5">
    <source>
        <dbReference type="EMBL" id="KAG9342296.1"/>
    </source>
</evidence>
<dbReference type="Pfam" id="PF13877">
    <property type="entry name" value="RPAP3_C"/>
    <property type="match status" value="1"/>
</dbReference>
<gene>
    <name evidence="5" type="ORF">JZ751_016798</name>
</gene>
<keyword evidence="6" id="KW-1185">Reference proteome</keyword>
<organism evidence="5 6">
    <name type="scientific">Albula glossodonta</name>
    <name type="common">roundjaw bonefish</name>
    <dbReference type="NCBI Taxonomy" id="121402"/>
    <lineage>
        <taxon>Eukaryota</taxon>
        <taxon>Metazoa</taxon>
        <taxon>Chordata</taxon>
        <taxon>Craniata</taxon>
        <taxon>Vertebrata</taxon>
        <taxon>Euteleostomi</taxon>
        <taxon>Actinopterygii</taxon>
        <taxon>Neopterygii</taxon>
        <taxon>Teleostei</taxon>
        <taxon>Albuliformes</taxon>
        <taxon>Albulidae</taxon>
        <taxon>Albula</taxon>
    </lineage>
</organism>
<dbReference type="OrthoDB" id="629492at2759"/>
<dbReference type="PANTHER" id="PTHR46423:SF1">
    <property type="entry name" value="RNA POLYMERASE II-ASSOCIATED PROTEIN 3"/>
    <property type="match status" value="1"/>
</dbReference>
<feature type="compositionally biased region" description="Basic and acidic residues" evidence="3">
    <location>
        <begin position="93"/>
        <end position="102"/>
    </location>
</feature>
<name>A0A8T2NRU6_9TELE</name>
<feature type="region of interest" description="Disordered" evidence="3">
    <location>
        <begin position="1"/>
        <end position="120"/>
    </location>
</feature>
<keyword evidence="2" id="KW-0802">TPR repeat</keyword>
<keyword evidence="1" id="KW-0677">Repeat</keyword>
<accession>A0A8T2NRU6</accession>
<dbReference type="InterPro" id="IPR025986">
    <property type="entry name" value="RPAP3-like_C"/>
</dbReference>